<reference evidence="1 2" key="1">
    <citation type="journal article" date="2018" name="Sci. Data">
        <title>The draft genome sequence of cork oak.</title>
        <authorList>
            <person name="Ramos A.M."/>
            <person name="Usie A."/>
            <person name="Barbosa P."/>
            <person name="Barros P.M."/>
            <person name="Capote T."/>
            <person name="Chaves I."/>
            <person name="Simoes F."/>
            <person name="Abreu I."/>
            <person name="Carrasquinho I."/>
            <person name="Faro C."/>
            <person name="Guimaraes J.B."/>
            <person name="Mendonca D."/>
            <person name="Nobrega F."/>
            <person name="Rodrigues L."/>
            <person name="Saibo N.J.M."/>
            <person name="Varela M.C."/>
            <person name="Egas C."/>
            <person name="Matos J."/>
            <person name="Miguel C.M."/>
            <person name="Oliveira M.M."/>
            <person name="Ricardo C.P."/>
            <person name="Goncalves S."/>
        </authorList>
    </citation>
    <scope>NUCLEOTIDE SEQUENCE [LARGE SCALE GENOMIC DNA]</scope>
    <source>
        <strain evidence="2">cv. HL8</strain>
    </source>
</reference>
<keyword evidence="2" id="KW-1185">Reference proteome</keyword>
<evidence type="ECO:0000313" key="1">
    <source>
        <dbReference type="EMBL" id="KAK7815638.1"/>
    </source>
</evidence>
<name>A0AAW0INB3_QUESU</name>
<gene>
    <name evidence="1" type="ORF">CFP56_001285</name>
</gene>
<evidence type="ECO:0000313" key="2">
    <source>
        <dbReference type="Proteomes" id="UP000237347"/>
    </source>
</evidence>
<comment type="caution">
    <text evidence="1">The sequence shown here is derived from an EMBL/GenBank/DDBJ whole genome shotgun (WGS) entry which is preliminary data.</text>
</comment>
<sequence>MVSKDRSSHPLWFFLIKQNGKRLLFMAQTVILKGRRCGKPFMDIDSKLVISRLSTCGVMTPDPTRLRMDRPFSSSRIP</sequence>
<dbReference type="EMBL" id="PKMF04000991">
    <property type="protein sequence ID" value="KAK7815638.1"/>
    <property type="molecule type" value="Genomic_DNA"/>
</dbReference>
<protein>
    <submittedName>
        <fullName evidence="1">Uncharacterized protein</fullName>
    </submittedName>
</protein>
<proteinExistence type="predicted"/>
<accession>A0AAW0INB3</accession>
<dbReference type="Proteomes" id="UP000237347">
    <property type="component" value="Unassembled WGS sequence"/>
</dbReference>
<organism evidence="1 2">
    <name type="scientific">Quercus suber</name>
    <name type="common">Cork oak</name>
    <dbReference type="NCBI Taxonomy" id="58331"/>
    <lineage>
        <taxon>Eukaryota</taxon>
        <taxon>Viridiplantae</taxon>
        <taxon>Streptophyta</taxon>
        <taxon>Embryophyta</taxon>
        <taxon>Tracheophyta</taxon>
        <taxon>Spermatophyta</taxon>
        <taxon>Magnoliopsida</taxon>
        <taxon>eudicotyledons</taxon>
        <taxon>Gunneridae</taxon>
        <taxon>Pentapetalae</taxon>
        <taxon>rosids</taxon>
        <taxon>fabids</taxon>
        <taxon>Fagales</taxon>
        <taxon>Fagaceae</taxon>
        <taxon>Quercus</taxon>
    </lineage>
</organism>
<dbReference type="AlphaFoldDB" id="A0AAW0INB3"/>